<dbReference type="EMBL" id="JADNYJ010000136">
    <property type="protein sequence ID" value="KAF8880910.1"/>
    <property type="molecule type" value="Genomic_DNA"/>
</dbReference>
<organism evidence="2 3">
    <name type="scientific">Gymnopilus junonius</name>
    <name type="common">Spectacular rustgill mushroom</name>
    <name type="synonym">Gymnopilus spectabilis subsp. junonius</name>
    <dbReference type="NCBI Taxonomy" id="109634"/>
    <lineage>
        <taxon>Eukaryota</taxon>
        <taxon>Fungi</taxon>
        <taxon>Dikarya</taxon>
        <taxon>Basidiomycota</taxon>
        <taxon>Agaricomycotina</taxon>
        <taxon>Agaricomycetes</taxon>
        <taxon>Agaricomycetidae</taxon>
        <taxon>Agaricales</taxon>
        <taxon>Agaricineae</taxon>
        <taxon>Hymenogastraceae</taxon>
        <taxon>Gymnopilus</taxon>
    </lineage>
</organism>
<comment type="caution">
    <text evidence="2">The sequence shown here is derived from an EMBL/GenBank/DDBJ whole genome shotgun (WGS) entry which is preliminary data.</text>
</comment>
<evidence type="ECO:0000256" key="1">
    <source>
        <dbReference type="SAM" id="MobiDB-lite"/>
    </source>
</evidence>
<name>A0A9P5THB6_GYMJU</name>
<keyword evidence="3" id="KW-1185">Reference proteome</keyword>
<feature type="region of interest" description="Disordered" evidence="1">
    <location>
        <begin position="70"/>
        <end position="124"/>
    </location>
</feature>
<dbReference type="AlphaFoldDB" id="A0A9P5THB6"/>
<sequence>MKVIEREPGVSSKGRRQGDENINLLHLVRFSRGTWWRIPVGTVEKKLVDTISETFRTRWQQYMSKIQKVNASAASNNPGKAQADERKQTAPSGRIRTGKAGLQAEGETDLTAAEGRQSNELKSREELEREIALLQNRVKALQQQTPSSHSRV</sequence>
<proteinExistence type="predicted"/>
<gene>
    <name evidence="2" type="ORF">CPB84DRAFT_259688</name>
</gene>
<evidence type="ECO:0000313" key="3">
    <source>
        <dbReference type="Proteomes" id="UP000724874"/>
    </source>
</evidence>
<feature type="compositionally biased region" description="Polar residues" evidence="1">
    <location>
        <begin position="70"/>
        <end position="79"/>
    </location>
</feature>
<accession>A0A9P5THB6</accession>
<dbReference type="Proteomes" id="UP000724874">
    <property type="component" value="Unassembled WGS sequence"/>
</dbReference>
<evidence type="ECO:0000313" key="2">
    <source>
        <dbReference type="EMBL" id="KAF8880910.1"/>
    </source>
</evidence>
<reference evidence="2" key="1">
    <citation type="submission" date="2020-11" db="EMBL/GenBank/DDBJ databases">
        <authorList>
            <consortium name="DOE Joint Genome Institute"/>
            <person name="Ahrendt S."/>
            <person name="Riley R."/>
            <person name="Andreopoulos W."/>
            <person name="LaButti K."/>
            <person name="Pangilinan J."/>
            <person name="Ruiz-duenas F.J."/>
            <person name="Barrasa J.M."/>
            <person name="Sanchez-Garcia M."/>
            <person name="Camarero S."/>
            <person name="Miyauchi S."/>
            <person name="Serrano A."/>
            <person name="Linde D."/>
            <person name="Babiker R."/>
            <person name="Drula E."/>
            <person name="Ayuso-Fernandez I."/>
            <person name="Pacheco R."/>
            <person name="Padilla G."/>
            <person name="Ferreira P."/>
            <person name="Barriuso J."/>
            <person name="Kellner H."/>
            <person name="Castanera R."/>
            <person name="Alfaro M."/>
            <person name="Ramirez L."/>
            <person name="Pisabarro A.G."/>
            <person name="Kuo A."/>
            <person name="Tritt A."/>
            <person name="Lipzen A."/>
            <person name="He G."/>
            <person name="Yan M."/>
            <person name="Ng V."/>
            <person name="Cullen D."/>
            <person name="Martin F."/>
            <person name="Rosso M.-N."/>
            <person name="Henrissat B."/>
            <person name="Hibbett D."/>
            <person name="Martinez A.T."/>
            <person name="Grigoriev I.V."/>
        </authorList>
    </citation>
    <scope>NUCLEOTIDE SEQUENCE</scope>
    <source>
        <strain evidence="2">AH 44721</strain>
    </source>
</reference>
<protein>
    <submittedName>
        <fullName evidence="2">Uncharacterized protein</fullName>
    </submittedName>
</protein>